<dbReference type="GO" id="GO:0000976">
    <property type="term" value="F:transcription cis-regulatory region binding"/>
    <property type="evidence" value="ECO:0007669"/>
    <property type="project" value="TreeGrafter"/>
</dbReference>
<dbReference type="AlphaFoldDB" id="A0A2T2YD95"/>
<evidence type="ECO:0000256" key="3">
    <source>
        <dbReference type="ARBA" id="ARBA00023163"/>
    </source>
</evidence>
<dbReference type="PROSITE" id="PS01124">
    <property type="entry name" value="HTH_ARAC_FAMILY_2"/>
    <property type="match status" value="1"/>
</dbReference>
<reference evidence="5 6" key="1">
    <citation type="submission" date="2018-03" db="EMBL/GenBank/DDBJ databases">
        <title>Adhaeribacter sp. HMF7605 Genome sequencing and assembly.</title>
        <authorList>
            <person name="Kang H."/>
            <person name="Kang J."/>
            <person name="Cha I."/>
            <person name="Kim H."/>
            <person name="Joh K."/>
        </authorList>
    </citation>
    <scope>NUCLEOTIDE SEQUENCE [LARGE SCALE GENOMIC DNA]</scope>
    <source>
        <strain evidence="5 6">HMF7605</strain>
    </source>
</reference>
<keyword evidence="1" id="KW-0805">Transcription regulation</keyword>
<evidence type="ECO:0000259" key="4">
    <source>
        <dbReference type="PROSITE" id="PS01124"/>
    </source>
</evidence>
<dbReference type="Pfam" id="PF12625">
    <property type="entry name" value="Arabinose_bd"/>
    <property type="match status" value="1"/>
</dbReference>
<dbReference type="GO" id="GO:0003700">
    <property type="term" value="F:DNA-binding transcription factor activity"/>
    <property type="evidence" value="ECO:0007669"/>
    <property type="project" value="InterPro"/>
</dbReference>
<gene>
    <name evidence="5" type="ORF">AHMF7605_08120</name>
</gene>
<comment type="caution">
    <text evidence="5">The sequence shown here is derived from an EMBL/GenBank/DDBJ whole genome shotgun (WGS) entry which is preliminary data.</text>
</comment>
<dbReference type="PANTHER" id="PTHR47894">
    <property type="entry name" value="HTH-TYPE TRANSCRIPTIONAL REGULATOR GADX"/>
    <property type="match status" value="1"/>
</dbReference>
<protein>
    <submittedName>
        <fullName evidence="5">AraC family transcriptional regulator</fullName>
    </submittedName>
</protein>
<sequence length="381" mass="43086">MVAGIKLGFKGLKVSVLYQQSNGWIYPVKRLYCDKNNAFYAMSLQATVIRDILHHAPTYGAAYDQLSALSGFRKEDFTDSEKLVEWEKSAKLWDLLVNLTGDELIGLHMGLEITPATLGMVGLLVQSSKNVSEAFQVYAQYGYMVCAMMDITYTEAGRTATVEFHQNSFWQSKYPVSARQGMDNSLSGTLNILRVLTGKNIYPLAVETEYSKKNISEYTRLLQTTVVFNAPVTKIIFHLDDMLCSLITSDKSVYELFTNILGQKKALYLQSSCSKALKQLLLMQFKGQIPTIEEAAANLKMSPRSLQRKLLEEKTSYRQLANEVKKDIALQLLRHSPHNITQVAGILGYSDLPAFRRAFKSWTQETPKSLKRRNTEQPELM</sequence>
<dbReference type="InterPro" id="IPR032687">
    <property type="entry name" value="AraC-type_N"/>
</dbReference>
<keyword evidence="6" id="KW-1185">Reference proteome</keyword>
<dbReference type="PANTHER" id="PTHR47894:SF1">
    <property type="entry name" value="HTH-TYPE TRANSCRIPTIONAL REGULATOR VQSM"/>
    <property type="match status" value="1"/>
</dbReference>
<evidence type="ECO:0000256" key="1">
    <source>
        <dbReference type="ARBA" id="ARBA00023015"/>
    </source>
</evidence>
<dbReference type="InterPro" id="IPR009057">
    <property type="entry name" value="Homeodomain-like_sf"/>
</dbReference>
<dbReference type="RefSeq" id="WP_106928172.1">
    <property type="nucleotide sequence ID" value="NZ_PYFT01000001.1"/>
</dbReference>
<evidence type="ECO:0000313" key="5">
    <source>
        <dbReference type="EMBL" id="PSR53492.1"/>
    </source>
</evidence>
<evidence type="ECO:0000256" key="2">
    <source>
        <dbReference type="ARBA" id="ARBA00023125"/>
    </source>
</evidence>
<dbReference type="SMART" id="SM00342">
    <property type="entry name" value="HTH_ARAC"/>
    <property type="match status" value="1"/>
</dbReference>
<organism evidence="5 6">
    <name type="scientific">Adhaeribacter arboris</name>
    <dbReference type="NCBI Taxonomy" id="2072846"/>
    <lineage>
        <taxon>Bacteria</taxon>
        <taxon>Pseudomonadati</taxon>
        <taxon>Bacteroidota</taxon>
        <taxon>Cytophagia</taxon>
        <taxon>Cytophagales</taxon>
        <taxon>Hymenobacteraceae</taxon>
        <taxon>Adhaeribacter</taxon>
    </lineage>
</organism>
<dbReference type="Proteomes" id="UP000240357">
    <property type="component" value="Unassembled WGS sequence"/>
</dbReference>
<dbReference type="Pfam" id="PF12833">
    <property type="entry name" value="HTH_18"/>
    <property type="match status" value="1"/>
</dbReference>
<dbReference type="Gene3D" id="1.10.10.60">
    <property type="entry name" value="Homeodomain-like"/>
    <property type="match status" value="1"/>
</dbReference>
<dbReference type="OrthoDB" id="5582699at2"/>
<keyword evidence="3" id="KW-0804">Transcription</keyword>
<keyword evidence="2" id="KW-0238">DNA-binding</keyword>
<name>A0A2T2YD95_9BACT</name>
<feature type="domain" description="HTH araC/xylS-type" evidence="4">
    <location>
        <begin position="275"/>
        <end position="373"/>
    </location>
</feature>
<proteinExistence type="predicted"/>
<dbReference type="SUPFAM" id="SSF46689">
    <property type="entry name" value="Homeodomain-like"/>
    <property type="match status" value="1"/>
</dbReference>
<dbReference type="EMBL" id="PYFT01000001">
    <property type="protein sequence ID" value="PSR53492.1"/>
    <property type="molecule type" value="Genomic_DNA"/>
</dbReference>
<dbReference type="GO" id="GO:0005829">
    <property type="term" value="C:cytosol"/>
    <property type="evidence" value="ECO:0007669"/>
    <property type="project" value="TreeGrafter"/>
</dbReference>
<accession>A0A2T2YD95</accession>
<dbReference type="InterPro" id="IPR018060">
    <property type="entry name" value="HTH_AraC"/>
</dbReference>
<evidence type="ECO:0000313" key="6">
    <source>
        <dbReference type="Proteomes" id="UP000240357"/>
    </source>
</evidence>